<evidence type="ECO:0000256" key="5">
    <source>
        <dbReference type="ARBA" id="ARBA00023002"/>
    </source>
</evidence>
<feature type="region of interest" description="Disordered" evidence="8">
    <location>
        <begin position="61"/>
        <end position="85"/>
    </location>
</feature>
<comment type="similarity">
    <text evidence="7">Belongs to the chloroperoxidase family.</text>
</comment>
<evidence type="ECO:0000313" key="11">
    <source>
        <dbReference type="EMBL" id="KAK3208204.1"/>
    </source>
</evidence>
<keyword evidence="12" id="KW-1185">Reference proteome</keyword>
<feature type="signal peptide" evidence="9">
    <location>
        <begin position="1"/>
        <end position="17"/>
    </location>
</feature>
<evidence type="ECO:0000256" key="1">
    <source>
        <dbReference type="ARBA" id="ARBA00001970"/>
    </source>
</evidence>
<sequence>MRFPSIILFVAAKDVLAGCPMAYLHRRQVSIPNLPLSQNEGNSGPIDSTTFSASEQYVNVQPGSGHQYQDPGSNDKRGPCPGLNAAANHGFLPRNGLPTIQQTVNGLADAYGFGPEFAAALAVIAIALTGDPVGQKWSIGGPFSPVLGGLLSTPSGISFSHNTYESDASIVRSDAYLNNGDAVSVQLPLVESLLAKAVNNEFTLDILRTHNKERHDFSVQNNPYFFQAPFAGLVPPIAHHFVVNLMSNHSAERPNGFLTTEVFKSFFAISGPPGNLVWNPGKERIPDNWYRRPSSNPYDAARAGVDVAILATRYPSVVRVGGNTGTVNSFTGVNLGDVTGGVYNAQTLLKGNNALCFAFQAAQQGIPSVLGGLLSNLGPIISLVAQFVNPVTSSLNCPALNTFNQSAFNQYPGAGYRPRP</sequence>
<protein>
    <recommendedName>
        <fullName evidence="10">Heme haloperoxidase family profile domain-containing protein</fullName>
    </recommendedName>
</protein>
<dbReference type="GO" id="GO:0046872">
    <property type="term" value="F:metal ion binding"/>
    <property type="evidence" value="ECO:0007669"/>
    <property type="project" value="UniProtKB-KW"/>
</dbReference>
<evidence type="ECO:0000256" key="3">
    <source>
        <dbReference type="ARBA" id="ARBA00022617"/>
    </source>
</evidence>
<keyword evidence="2" id="KW-0575">Peroxidase</keyword>
<dbReference type="PANTHER" id="PTHR33577:SF1">
    <property type="entry name" value="HEME HALOPEROXIDASE FAMILY PROFILE DOMAIN-CONTAINING PROTEIN"/>
    <property type="match status" value="1"/>
</dbReference>
<keyword evidence="5" id="KW-0560">Oxidoreductase</keyword>
<evidence type="ECO:0000256" key="9">
    <source>
        <dbReference type="SAM" id="SignalP"/>
    </source>
</evidence>
<dbReference type="Proteomes" id="UP001280581">
    <property type="component" value="Unassembled WGS sequence"/>
</dbReference>
<dbReference type="PROSITE" id="PS51405">
    <property type="entry name" value="HEME_HALOPEROXIDASE"/>
    <property type="match status" value="1"/>
</dbReference>
<dbReference type="InterPro" id="IPR036851">
    <property type="entry name" value="Chloroperoxidase-like_sf"/>
</dbReference>
<proteinExistence type="inferred from homology"/>
<evidence type="ECO:0000256" key="4">
    <source>
        <dbReference type="ARBA" id="ARBA00022723"/>
    </source>
</evidence>
<dbReference type="GO" id="GO:0004601">
    <property type="term" value="F:peroxidase activity"/>
    <property type="evidence" value="ECO:0007669"/>
    <property type="project" value="UniProtKB-KW"/>
</dbReference>
<evidence type="ECO:0000256" key="7">
    <source>
        <dbReference type="ARBA" id="ARBA00025795"/>
    </source>
</evidence>
<keyword evidence="4" id="KW-0479">Metal-binding</keyword>
<evidence type="ECO:0000256" key="2">
    <source>
        <dbReference type="ARBA" id="ARBA00022559"/>
    </source>
</evidence>
<accession>A0AAN6RHC1</accession>
<dbReference type="EMBL" id="WVTA01000008">
    <property type="protein sequence ID" value="KAK3208204.1"/>
    <property type="molecule type" value="Genomic_DNA"/>
</dbReference>
<comment type="cofactor">
    <cofactor evidence="1">
        <name>heme b</name>
        <dbReference type="ChEBI" id="CHEBI:60344"/>
    </cofactor>
</comment>
<dbReference type="AlphaFoldDB" id="A0AAN6RHC1"/>
<name>A0AAN6RHC1_9PLEO</name>
<evidence type="ECO:0000313" key="12">
    <source>
        <dbReference type="Proteomes" id="UP001280581"/>
    </source>
</evidence>
<keyword evidence="9" id="KW-0732">Signal</keyword>
<organism evidence="11 12">
    <name type="scientific">Pseudopithomyces chartarum</name>
    <dbReference type="NCBI Taxonomy" id="1892770"/>
    <lineage>
        <taxon>Eukaryota</taxon>
        <taxon>Fungi</taxon>
        <taxon>Dikarya</taxon>
        <taxon>Ascomycota</taxon>
        <taxon>Pezizomycotina</taxon>
        <taxon>Dothideomycetes</taxon>
        <taxon>Pleosporomycetidae</taxon>
        <taxon>Pleosporales</taxon>
        <taxon>Massarineae</taxon>
        <taxon>Didymosphaeriaceae</taxon>
        <taxon>Pseudopithomyces</taxon>
    </lineage>
</organism>
<evidence type="ECO:0000259" key="10">
    <source>
        <dbReference type="PROSITE" id="PS51405"/>
    </source>
</evidence>
<dbReference type="Gene3D" id="1.10.489.10">
    <property type="entry name" value="Chloroperoxidase-like"/>
    <property type="match status" value="1"/>
</dbReference>
<feature type="domain" description="Heme haloperoxidase family profile" evidence="10">
    <location>
        <begin position="64"/>
        <end position="309"/>
    </location>
</feature>
<evidence type="ECO:0000256" key="8">
    <source>
        <dbReference type="SAM" id="MobiDB-lite"/>
    </source>
</evidence>
<dbReference type="SUPFAM" id="SSF47571">
    <property type="entry name" value="Cloroperoxidase"/>
    <property type="match status" value="1"/>
</dbReference>
<feature type="compositionally biased region" description="Polar residues" evidence="8">
    <location>
        <begin position="61"/>
        <end position="72"/>
    </location>
</feature>
<dbReference type="PANTHER" id="PTHR33577">
    <property type="entry name" value="STERIGMATOCYSTIN BIOSYNTHESIS PEROXIDASE STCC-RELATED"/>
    <property type="match status" value="1"/>
</dbReference>
<comment type="caution">
    <text evidence="11">The sequence shown here is derived from an EMBL/GenBank/DDBJ whole genome shotgun (WGS) entry which is preliminary data.</text>
</comment>
<keyword evidence="3" id="KW-0349">Heme</keyword>
<feature type="chain" id="PRO_5043010007" description="Heme haloperoxidase family profile domain-containing protein" evidence="9">
    <location>
        <begin position="18"/>
        <end position="420"/>
    </location>
</feature>
<keyword evidence="6" id="KW-0408">Iron</keyword>
<dbReference type="Pfam" id="PF01328">
    <property type="entry name" value="Peroxidase_2"/>
    <property type="match status" value="1"/>
</dbReference>
<reference evidence="11 12" key="1">
    <citation type="submission" date="2021-02" db="EMBL/GenBank/DDBJ databases">
        <title>Genome assembly of Pseudopithomyces chartarum.</title>
        <authorList>
            <person name="Jauregui R."/>
            <person name="Singh J."/>
            <person name="Voisey C."/>
        </authorList>
    </citation>
    <scope>NUCLEOTIDE SEQUENCE [LARGE SCALE GENOMIC DNA]</scope>
    <source>
        <strain evidence="11 12">AGR01</strain>
    </source>
</reference>
<evidence type="ECO:0000256" key="6">
    <source>
        <dbReference type="ARBA" id="ARBA00023004"/>
    </source>
</evidence>
<dbReference type="InterPro" id="IPR000028">
    <property type="entry name" value="Chloroperoxidase"/>
</dbReference>
<gene>
    <name evidence="11" type="ORF">GRF29_96g1821215</name>
</gene>